<evidence type="ECO:0000313" key="2">
    <source>
        <dbReference type="EMBL" id="KAK0468742.1"/>
    </source>
</evidence>
<dbReference type="AlphaFoldDB" id="A0AA39NN62"/>
<evidence type="ECO:0000313" key="3">
    <source>
        <dbReference type="Proteomes" id="UP001175227"/>
    </source>
</evidence>
<comment type="caution">
    <text evidence="2">The sequence shown here is derived from an EMBL/GenBank/DDBJ whole genome shotgun (WGS) entry which is preliminary data.</text>
</comment>
<accession>A0AA39NN62</accession>
<sequence>MSYQTTPELADNSSIRVACRFCDNSYASKESRNRHERGKHSLEIAGVQVLIRPNGIKYFQCTTPGCNFAHRKLRPVCDHRKTCHKVERNDPLEENAFTAKEIVRRNLALGRELFPFLYDQPTGLFLRNSLSLMDWDASLDNPLVPDWWERYLTLAPASQRLGSLIKSEQLPSDSSMDTSSEGLEEKLLSLSDSVPLDVDVKSEGSSTNDQVSVDSCLSKGSSFTSTSFGLEQSQPLAQGTTLEQIEDIEMKLEAIFASSLAR</sequence>
<dbReference type="EMBL" id="JAUEPR010000067">
    <property type="protein sequence ID" value="KAK0468742.1"/>
    <property type="molecule type" value="Genomic_DNA"/>
</dbReference>
<protein>
    <recommendedName>
        <fullName evidence="1">C2H2-type domain-containing protein</fullName>
    </recommendedName>
</protein>
<name>A0AA39NN62_9AGAR</name>
<feature type="domain" description="C2H2-type" evidence="1">
    <location>
        <begin position="19"/>
        <end position="40"/>
    </location>
</feature>
<dbReference type="Proteomes" id="UP001175227">
    <property type="component" value="Unassembled WGS sequence"/>
</dbReference>
<dbReference type="InterPro" id="IPR013087">
    <property type="entry name" value="Znf_C2H2_type"/>
</dbReference>
<organism evidence="2 3">
    <name type="scientific">Armillaria novae-zelandiae</name>
    <dbReference type="NCBI Taxonomy" id="153914"/>
    <lineage>
        <taxon>Eukaryota</taxon>
        <taxon>Fungi</taxon>
        <taxon>Dikarya</taxon>
        <taxon>Basidiomycota</taxon>
        <taxon>Agaricomycotina</taxon>
        <taxon>Agaricomycetes</taxon>
        <taxon>Agaricomycetidae</taxon>
        <taxon>Agaricales</taxon>
        <taxon>Marasmiineae</taxon>
        <taxon>Physalacriaceae</taxon>
        <taxon>Armillaria</taxon>
    </lineage>
</organism>
<reference evidence="2" key="1">
    <citation type="submission" date="2023-06" db="EMBL/GenBank/DDBJ databases">
        <authorList>
            <consortium name="Lawrence Berkeley National Laboratory"/>
            <person name="Ahrendt S."/>
            <person name="Sahu N."/>
            <person name="Indic B."/>
            <person name="Wong-Bajracharya J."/>
            <person name="Merenyi Z."/>
            <person name="Ke H.-M."/>
            <person name="Monk M."/>
            <person name="Kocsube S."/>
            <person name="Drula E."/>
            <person name="Lipzen A."/>
            <person name="Balint B."/>
            <person name="Henrissat B."/>
            <person name="Andreopoulos B."/>
            <person name="Martin F.M."/>
            <person name="Harder C.B."/>
            <person name="Rigling D."/>
            <person name="Ford K.L."/>
            <person name="Foster G.D."/>
            <person name="Pangilinan J."/>
            <person name="Papanicolaou A."/>
            <person name="Barry K."/>
            <person name="LaButti K."/>
            <person name="Viragh M."/>
            <person name="Koriabine M."/>
            <person name="Yan M."/>
            <person name="Riley R."/>
            <person name="Champramary S."/>
            <person name="Plett K.L."/>
            <person name="Tsai I.J."/>
            <person name="Slot J."/>
            <person name="Sipos G."/>
            <person name="Plett J."/>
            <person name="Nagy L.G."/>
            <person name="Grigoriev I.V."/>
        </authorList>
    </citation>
    <scope>NUCLEOTIDE SEQUENCE</scope>
    <source>
        <strain evidence="2">ICMP 16352</strain>
    </source>
</reference>
<gene>
    <name evidence="2" type="ORF">IW261DRAFT_1597980</name>
</gene>
<keyword evidence="3" id="KW-1185">Reference proteome</keyword>
<evidence type="ECO:0000259" key="1">
    <source>
        <dbReference type="PROSITE" id="PS00028"/>
    </source>
</evidence>
<proteinExistence type="predicted"/>
<dbReference type="SMART" id="SM00355">
    <property type="entry name" value="ZnF_C2H2"/>
    <property type="match status" value="2"/>
</dbReference>
<dbReference type="PROSITE" id="PS00028">
    <property type="entry name" value="ZINC_FINGER_C2H2_1"/>
    <property type="match status" value="1"/>
</dbReference>